<evidence type="ECO:0000259" key="13">
    <source>
        <dbReference type="Pfam" id="PF02879"/>
    </source>
</evidence>
<sequence length="450" mass="48580">MGKYFGTDGVRAVAGQFPLVDDFIQKLGYAALRELQEYAKSEHLKPQVIIAQDSRASGPAILAALEKGIRASGADVISVGIAPTPAVAYLVKHTGSLCGVVISASHNPAEFNGIKFFTNHGTKLPEELENSIEAEIESLQSVPAPKGVFTQDESLVRDYERFLMSTVDASLLKGTKVVLDCANGASSKVAVNVFAGLGMDVTVTAAKPDGTNINKNVGALHTEFMQQLTKQEHAFVGFSFDGDADRVIASDEQGRQLDGDNIIASSALCMKQAGELNGNKAVLTIMANLGCINYLKENGVEVELTTVGDKYVSEALEKENLSIGGETSGHIIFRRFANTGDGILSALQFLQFVKKSGHPVSWFADRWKKYPSKLKALAVTSKPPLESLDGFLPGVADIEKTMHGRGRVVVRYSGTEPKLRILVEGDEENMVNRVLDEVEALYRQKTEVCK</sequence>
<dbReference type="EMBL" id="NFJD01000001">
    <property type="protein sequence ID" value="OUO57535.1"/>
    <property type="molecule type" value="Genomic_DNA"/>
</dbReference>
<dbReference type="InterPro" id="IPR036900">
    <property type="entry name" value="A-D-PHexomutase_C_sf"/>
</dbReference>
<feature type="domain" description="Alpha-D-phosphohexomutase alpha/beta/alpha" evidence="13">
    <location>
        <begin position="159"/>
        <end position="254"/>
    </location>
</feature>
<accession>A0A1Y4DF34</accession>
<evidence type="ECO:0000256" key="8">
    <source>
        <dbReference type="ARBA" id="ARBA00068193"/>
    </source>
</evidence>
<name>A0A1Y4DF34_9BACT</name>
<dbReference type="Pfam" id="PF02879">
    <property type="entry name" value="PGM_PMM_II"/>
    <property type="match status" value="1"/>
</dbReference>
<dbReference type="Pfam" id="PF00408">
    <property type="entry name" value="PGM_PMM_IV"/>
    <property type="match status" value="1"/>
</dbReference>
<evidence type="ECO:0000256" key="4">
    <source>
        <dbReference type="ARBA" id="ARBA00022723"/>
    </source>
</evidence>
<keyword evidence="3" id="KW-0597">Phosphoprotein</keyword>
<dbReference type="InterPro" id="IPR005845">
    <property type="entry name" value="A-D-PHexomutase_a/b/a-II"/>
</dbReference>
<dbReference type="GO" id="GO:0009252">
    <property type="term" value="P:peptidoglycan biosynthetic process"/>
    <property type="evidence" value="ECO:0007669"/>
    <property type="project" value="TreeGrafter"/>
</dbReference>
<dbReference type="InterPro" id="IPR016066">
    <property type="entry name" value="A-D-PHexomutase_CS"/>
</dbReference>
<keyword evidence="6 10" id="KW-0413">Isomerase</keyword>
<dbReference type="FunFam" id="3.40.120.10:FF:000002">
    <property type="entry name" value="Phosphoglucosamine mutase"/>
    <property type="match status" value="1"/>
</dbReference>
<proteinExistence type="inferred from homology"/>
<organism evidence="15 16">
    <name type="scientific">Candidatus Avelusimicrobium gallicola</name>
    <dbReference type="NCBI Taxonomy" id="2562704"/>
    <lineage>
        <taxon>Bacteria</taxon>
        <taxon>Pseudomonadati</taxon>
        <taxon>Elusimicrobiota</taxon>
        <taxon>Elusimicrobia</taxon>
        <taxon>Elusimicrobiales</taxon>
        <taxon>Elusimicrobiaceae</taxon>
        <taxon>Candidatus Avelusimicrobium</taxon>
    </lineage>
</organism>
<dbReference type="CDD" id="cd05802">
    <property type="entry name" value="GlmM"/>
    <property type="match status" value="1"/>
</dbReference>
<dbReference type="Pfam" id="PF02880">
    <property type="entry name" value="PGM_PMM_III"/>
    <property type="match status" value="1"/>
</dbReference>
<dbReference type="EC" id="5.4.2.10" evidence="7 10"/>
<protein>
    <recommendedName>
        <fullName evidence="8 10">Phosphoglucosamine mutase</fullName>
        <ecNumber evidence="7 10">5.4.2.10</ecNumber>
    </recommendedName>
</protein>
<dbReference type="GO" id="GO:0004615">
    <property type="term" value="F:phosphomannomutase activity"/>
    <property type="evidence" value="ECO:0007669"/>
    <property type="project" value="TreeGrafter"/>
</dbReference>
<dbReference type="GO" id="GO:0008966">
    <property type="term" value="F:phosphoglucosamine mutase activity"/>
    <property type="evidence" value="ECO:0007669"/>
    <property type="project" value="UniProtKB-EC"/>
</dbReference>
<evidence type="ECO:0000256" key="10">
    <source>
        <dbReference type="RuleBase" id="RU004327"/>
    </source>
</evidence>
<gene>
    <name evidence="15" type="ORF">B5F75_01815</name>
</gene>
<feature type="domain" description="Alpha-D-phosphohexomutase C-terminal" evidence="11">
    <location>
        <begin position="378"/>
        <end position="439"/>
    </location>
</feature>
<dbReference type="NCBIfam" id="TIGR01455">
    <property type="entry name" value="glmM"/>
    <property type="match status" value="1"/>
</dbReference>
<comment type="catalytic activity">
    <reaction evidence="10">
        <text>alpha-D-glucosamine 1-phosphate = D-glucosamine 6-phosphate</text>
        <dbReference type="Rhea" id="RHEA:23424"/>
        <dbReference type="ChEBI" id="CHEBI:58516"/>
        <dbReference type="ChEBI" id="CHEBI:58725"/>
        <dbReference type="EC" id="5.4.2.10"/>
    </reaction>
</comment>
<dbReference type="Gene3D" id="3.30.310.50">
    <property type="entry name" value="Alpha-D-phosphohexomutase, C-terminal domain"/>
    <property type="match status" value="1"/>
</dbReference>
<evidence type="ECO:0000256" key="3">
    <source>
        <dbReference type="ARBA" id="ARBA00022553"/>
    </source>
</evidence>
<comment type="similarity">
    <text evidence="2 9">Belongs to the phosphohexose mutase family.</text>
</comment>
<dbReference type="GO" id="GO:0006048">
    <property type="term" value="P:UDP-N-acetylglucosamine biosynthetic process"/>
    <property type="evidence" value="ECO:0007669"/>
    <property type="project" value="TreeGrafter"/>
</dbReference>
<dbReference type="InterPro" id="IPR005843">
    <property type="entry name" value="A-D-PHexomutase_C"/>
</dbReference>
<dbReference type="SUPFAM" id="SSF53738">
    <property type="entry name" value="Phosphoglucomutase, first 3 domains"/>
    <property type="match status" value="3"/>
</dbReference>
<dbReference type="OrthoDB" id="9806956at2"/>
<reference evidence="16" key="1">
    <citation type="submission" date="2017-04" db="EMBL/GenBank/DDBJ databases">
        <title>Function of individual gut microbiota members based on whole genome sequencing of pure cultures obtained from chicken caecum.</title>
        <authorList>
            <person name="Medvecky M."/>
            <person name="Cejkova D."/>
            <person name="Polansky O."/>
            <person name="Karasova D."/>
            <person name="Kubasova T."/>
            <person name="Cizek A."/>
            <person name="Rychlik I."/>
        </authorList>
    </citation>
    <scope>NUCLEOTIDE SEQUENCE [LARGE SCALE GENOMIC DNA]</scope>
    <source>
        <strain evidence="16">An273</strain>
    </source>
</reference>
<dbReference type="RefSeq" id="WP_087287039.1">
    <property type="nucleotide sequence ID" value="NZ_NFJD01000001.1"/>
</dbReference>
<dbReference type="Gene3D" id="3.40.120.10">
    <property type="entry name" value="Alpha-D-Glucose-1,6-Bisphosphate, subunit A, domain 3"/>
    <property type="match status" value="3"/>
</dbReference>
<comment type="function">
    <text evidence="10">Catalyzes the conversion of glucosamine-6-phosphate to glucosamine-1-phosphate.</text>
</comment>
<dbReference type="FunFam" id="3.40.120.10:FF:000001">
    <property type="entry name" value="Phosphoglucosamine mutase"/>
    <property type="match status" value="1"/>
</dbReference>
<dbReference type="GO" id="GO:0000287">
    <property type="term" value="F:magnesium ion binding"/>
    <property type="evidence" value="ECO:0007669"/>
    <property type="project" value="InterPro"/>
</dbReference>
<comment type="caution">
    <text evidence="15">The sequence shown here is derived from an EMBL/GenBank/DDBJ whole genome shotgun (WGS) entry which is preliminary data.</text>
</comment>
<dbReference type="InterPro" id="IPR050060">
    <property type="entry name" value="Phosphoglucosamine_mutase"/>
</dbReference>
<keyword evidence="4 9" id="KW-0479">Metal-binding</keyword>
<evidence type="ECO:0000256" key="2">
    <source>
        <dbReference type="ARBA" id="ARBA00010231"/>
    </source>
</evidence>
<dbReference type="PANTHER" id="PTHR42946:SF1">
    <property type="entry name" value="PHOSPHOGLUCOMUTASE (ALPHA-D-GLUCOSE-1,6-BISPHOSPHATE-DEPENDENT)"/>
    <property type="match status" value="1"/>
</dbReference>
<evidence type="ECO:0000256" key="5">
    <source>
        <dbReference type="ARBA" id="ARBA00022842"/>
    </source>
</evidence>
<dbReference type="InterPro" id="IPR005846">
    <property type="entry name" value="A-D-PHexomutase_a/b/a-III"/>
</dbReference>
<evidence type="ECO:0000256" key="7">
    <source>
        <dbReference type="ARBA" id="ARBA00066330"/>
    </source>
</evidence>
<evidence type="ECO:0000313" key="15">
    <source>
        <dbReference type="EMBL" id="OUO57535.1"/>
    </source>
</evidence>
<dbReference type="InterPro" id="IPR016055">
    <property type="entry name" value="A-D-PHexomutase_a/b/a-I/II/III"/>
</dbReference>
<dbReference type="PROSITE" id="PS00710">
    <property type="entry name" value="PGM_PMM"/>
    <property type="match status" value="1"/>
</dbReference>
<dbReference type="InterPro" id="IPR005844">
    <property type="entry name" value="A-D-PHexomutase_a/b/a-I"/>
</dbReference>
<keyword evidence="16" id="KW-1185">Reference proteome</keyword>
<feature type="domain" description="Alpha-D-phosphohexomutase alpha/beta/alpha" evidence="12">
    <location>
        <begin position="3"/>
        <end position="140"/>
    </location>
</feature>
<evidence type="ECO:0000259" key="11">
    <source>
        <dbReference type="Pfam" id="PF00408"/>
    </source>
</evidence>
<dbReference type="PANTHER" id="PTHR42946">
    <property type="entry name" value="PHOSPHOHEXOSE MUTASE"/>
    <property type="match status" value="1"/>
</dbReference>
<dbReference type="GO" id="GO:0005975">
    <property type="term" value="P:carbohydrate metabolic process"/>
    <property type="evidence" value="ECO:0007669"/>
    <property type="project" value="InterPro"/>
</dbReference>
<evidence type="ECO:0000313" key="16">
    <source>
        <dbReference type="Proteomes" id="UP000196368"/>
    </source>
</evidence>
<dbReference type="InterPro" id="IPR005841">
    <property type="entry name" value="Alpha-D-phosphohexomutase_SF"/>
</dbReference>
<keyword evidence="5 9" id="KW-0460">Magnesium</keyword>
<dbReference type="SUPFAM" id="SSF55957">
    <property type="entry name" value="Phosphoglucomutase, C-terminal domain"/>
    <property type="match status" value="1"/>
</dbReference>
<evidence type="ECO:0000256" key="9">
    <source>
        <dbReference type="RuleBase" id="RU004326"/>
    </source>
</evidence>
<comment type="cofactor">
    <cofactor evidence="1">
        <name>Mg(2+)</name>
        <dbReference type="ChEBI" id="CHEBI:18420"/>
    </cofactor>
</comment>
<dbReference type="InterPro" id="IPR006352">
    <property type="entry name" value="GlmM_bact"/>
</dbReference>
<dbReference type="AlphaFoldDB" id="A0A1Y4DF34"/>
<dbReference type="GO" id="GO:0005829">
    <property type="term" value="C:cytosol"/>
    <property type="evidence" value="ECO:0007669"/>
    <property type="project" value="TreeGrafter"/>
</dbReference>
<evidence type="ECO:0000256" key="6">
    <source>
        <dbReference type="ARBA" id="ARBA00023235"/>
    </source>
</evidence>
<dbReference type="Pfam" id="PF02878">
    <property type="entry name" value="PGM_PMM_I"/>
    <property type="match status" value="1"/>
</dbReference>
<dbReference type="PRINTS" id="PR00509">
    <property type="entry name" value="PGMPMM"/>
</dbReference>
<feature type="domain" description="Alpha-D-phosphohexomutase alpha/beta/alpha" evidence="14">
    <location>
        <begin position="258"/>
        <end position="370"/>
    </location>
</feature>
<evidence type="ECO:0000256" key="1">
    <source>
        <dbReference type="ARBA" id="ARBA00001946"/>
    </source>
</evidence>
<dbReference type="Proteomes" id="UP000196368">
    <property type="component" value="Unassembled WGS sequence"/>
</dbReference>
<evidence type="ECO:0000259" key="14">
    <source>
        <dbReference type="Pfam" id="PF02880"/>
    </source>
</evidence>
<evidence type="ECO:0000259" key="12">
    <source>
        <dbReference type="Pfam" id="PF02878"/>
    </source>
</evidence>